<keyword evidence="2" id="KW-0238">DNA-binding</keyword>
<name>A0A1B2EXN8_9HYPH</name>
<dbReference type="PROSITE" id="PS50949">
    <property type="entry name" value="HTH_GNTR"/>
    <property type="match status" value="1"/>
</dbReference>
<evidence type="ECO:0000259" key="5">
    <source>
        <dbReference type="PROSITE" id="PS50949"/>
    </source>
</evidence>
<dbReference type="InterPro" id="IPR011711">
    <property type="entry name" value="GntR_C"/>
</dbReference>
<dbReference type="InterPro" id="IPR008920">
    <property type="entry name" value="TF_FadR/GntR_C"/>
</dbReference>
<dbReference type="Pfam" id="PF00392">
    <property type="entry name" value="GntR"/>
    <property type="match status" value="1"/>
</dbReference>
<dbReference type="SUPFAM" id="SSF48008">
    <property type="entry name" value="GntR ligand-binding domain-like"/>
    <property type="match status" value="1"/>
</dbReference>
<evidence type="ECO:0000256" key="2">
    <source>
        <dbReference type="ARBA" id="ARBA00023125"/>
    </source>
</evidence>
<protein>
    <recommendedName>
        <fullName evidence="5">HTH gntR-type domain-containing protein</fullName>
    </recommendedName>
</protein>
<sequence>MLPAKESAKDEARIVLESLVPRPNLAAHAAGILARSIEDGSLKPGARLPGEIELARQLGISRPVVREAIAYLKADGLVESRHGRGLFVNRQETLRLRLGEIDASEKTILEFLELRRGLEVEAAQLAAMRHTAHDLVKMEAAIAALNAADEAGRESAQHDLAFHLAIADAARNPLIRRVLQFVSKPLLASIQNMRAKDRGAAKRIDKRRADHDRILERIKARKVAEAGEAMRRHIDEAYGHYAALVPSGVPELDPRPVPQGKLPKAGKRDETV</sequence>
<geneLocation type="plasmid" evidence="6">
    <name>unnamed2</name>
</geneLocation>
<dbReference type="RefSeq" id="WP_099515531.1">
    <property type="nucleotide sequence ID" value="NZ_CP016619.1"/>
</dbReference>
<dbReference type="SUPFAM" id="SSF46785">
    <property type="entry name" value="Winged helix' DNA-binding domain"/>
    <property type="match status" value="1"/>
</dbReference>
<evidence type="ECO:0000256" key="4">
    <source>
        <dbReference type="SAM" id="MobiDB-lite"/>
    </source>
</evidence>
<dbReference type="InterPro" id="IPR036388">
    <property type="entry name" value="WH-like_DNA-bd_sf"/>
</dbReference>
<dbReference type="InterPro" id="IPR000524">
    <property type="entry name" value="Tscrpt_reg_HTH_GntR"/>
</dbReference>
<accession>A0A1B2EXN8</accession>
<keyword evidence="6" id="KW-0614">Plasmid</keyword>
<dbReference type="PRINTS" id="PR00035">
    <property type="entry name" value="HTHGNTR"/>
</dbReference>
<dbReference type="Gene3D" id="1.10.10.10">
    <property type="entry name" value="Winged helix-like DNA-binding domain superfamily/Winged helix DNA-binding domain"/>
    <property type="match status" value="1"/>
</dbReference>
<dbReference type="EMBL" id="CP016619">
    <property type="protein sequence ID" value="ANY84667.1"/>
    <property type="molecule type" value="Genomic_DNA"/>
</dbReference>
<proteinExistence type="predicted"/>
<dbReference type="Gene3D" id="1.20.120.530">
    <property type="entry name" value="GntR ligand-binding domain-like"/>
    <property type="match status" value="1"/>
</dbReference>
<dbReference type="AlphaFoldDB" id="A0A1B2EXN8"/>
<gene>
    <name evidence="6" type="ORF">BB934_41645</name>
</gene>
<reference evidence="6" key="1">
    <citation type="submission" date="2016-07" db="EMBL/GenBank/DDBJ databases">
        <title>Microvirga ossetica sp. nov. a new species of rhizobia isolated from root nodules of the legume species Vicia alpestris Steven originated from North Ossetia region in the Caucasus.</title>
        <authorList>
            <person name="Safronova V.I."/>
            <person name="Kuznetsova I.G."/>
            <person name="Sazanova A.L."/>
            <person name="Belimov A."/>
            <person name="Andronov E."/>
            <person name="Osledkin Y.S."/>
            <person name="Onishchuk O.P."/>
            <person name="Kurchak O.N."/>
            <person name="Shaposhnikov A.I."/>
            <person name="Willems A."/>
            <person name="Tikhonovich I.A."/>
        </authorList>
    </citation>
    <scope>NUCLEOTIDE SEQUENCE [LARGE SCALE GENOMIC DNA]</scope>
    <source>
        <strain evidence="6">V5/3M</strain>
        <plasmid evidence="6">unnamed2</plasmid>
    </source>
</reference>
<dbReference type="GO" id="GO:0003700">
    <property type="term" value="F:DNA-binding transcription factor activity"/>
    <property type="evidence" value="ECO:0007669"/>
    <property type="project" value="InterPro"/>
</dbReference>
<dbReference type="PANTHER" id="PTHR43537">
    <property type="entry name" value="TRANSCRIPTIONAL REGULATOR, GNTR FAMILY"/>
    <property type="match status" value="1"/>
</dbReference>
<keyword evidence="1" id="KW-0805">Transcription regulation</keyword>
<dbReference type="InterPro" id="IPR036390">
    <property type="entry name" value="WH_DNA-bd_sf"/>
</dbReference>
<feature type="region of interest" description="Disordered" evidence="4">
    <location>
        <begin position="249"/>
        <end position="272"/>
    </location>
</feature>
<dbReference type="GO" id="GO:0003677">
    <property type="term" value="F:DNA binding"/>
    <property type="evidence" value="ECO:0007669"/>
    <property type="project" value="UniProtKB-KW"/>
</dbReference>
<dbReference type="PANTHER" id="PTHR43537:SF5">
    <property type="entry name" value="UXU OPERON TRANSCRIPTIONAL REGULATOR"/>
    <property type="match status" value="1"/>
</dbReference>
<dbReference type="KEGG" id="moc:BB934_41645"/>
<dbReference type="OrthoDB" id="9809707at2"/>
<keyword evidence="3" id="KW-0804">Transcription</keyword>
<dbReference type="SMART" id="SM00895">
    <property type="entry name" value="FCD"/>
    <property type="match status" value="1"/>
</dbReference>
<evidence type="ECO:0000256" key="3">
    <source>
        <dbReference type="ARBA" id="ARBA00023163"/>
    </source>
</evidence>
<evidence type="ECO:0000256" key="1">
    <source>
        <dbReference type="ARBA" id="ARBA00023015"/>
    </source>
</evidence>
<organism evidence="6">
    <name type="scientific">Microvirga ossetica</name>
    <dbReference type="NCBI Taxonomy" id="1882682"/>
    <lineage>
        <taxon>Bacteria</taxon>
        <taxon>Pseudomonadati</taxon>
        <taxon>Pseudomonadota</taxon>
        <taxon>Alphaproteobacteria</taxon>
        <taxon>Hyphomicrobiales</taxon>
        <taxon>Methylobacteriaceae</taxon>
        <taxon>Microvirga</taxon>
    </lineage>
</organism>
<dbReference type="SMART" id="SM00345">
    <property type="entry name" value="HTH_GNTR"/>
    <property type="match status" value="1"/>
</dbReference>
<dbReference type="Pfam" id="PF07729">
    <property type="entry name" value="FCD"/>
    <property type="match status" value="1"/>
</dbReference>
<feature type="domain" description="HTH gntR-type" evidence="5">
    <location>
        <begin position="23"/>
        <end position="91"/>
    </location>
</feature>
<evidence type="ECO:0000313" key="6">
    <source>
        <dbReference type="EMBL" id="ANY84667.1"/>
    </source>
</evidence>
<dbReference type="CDD" id="cd07377">
    <property type="entry name" value="WHTH_GntR"/>
    <property type="match status" value="1"/>
</dbReference>